<keyword evidence="1" id="KW-1133">Transmembrane helix</keyword>
<evidence type="ECO:0000256" key="1">
    <source>
        <dbReference type="SAM" id="Phobius"/>
    </source>
</evidence>
<proteinExistence type="predicted"/>
<organism evidence="2 3">
    <name type="scientific">Treponema rectale</name>
    <dbReference type="NCBI Taxonomy" id="744512"/>
    <lineage>
        <taxon>Bacteria</taxon>
        <taxon>Pseudomonadati</taxon>
        <taxon>Spirochaetota</taxon>
        <taxon>Spirochaetia</taxon>
        <taxon>Spirochaetales</taxon>
        <taxon>Treponemataceae</taxon>
        <taxon>Treponema</taxon>
    </lineage>
</organism>
<dbReference type="KEGG" id="trc:DYE49_02670"/>
<reference evidence="2 3" key="1">
    <citation type="submission" date="2018-08" db="EMBL/GenBank/DDBJ databases">
        <title>The first complete genome of Treponema rectale (CHPAT), a commensal spirochete of the bovine rectum.</title>
        <authorList>
            <person name="Staton G.J."/>
            <person name="Clegg S.R."/>
            <person name="Carter S.D."/>
            <person name="Radford A.D."/>
            <person name="Darby A."/>
            <person name="Hall N."/>
            <person name="Birtles R.J."/>
            <person name="Evans N.J."/>
        </authorList>
    </citation>
    <scope>NUCLEOTIDE SEQUENCE [LARGE SCALE GENOMIC DNA]</scope>
    <source>
        <strain evidence="2 3">CHPA</strain>
    </source>
</reference>
<evidence type="ECO:0000313" key="2">
    <source>
        <dbReference type="EMBL" id="QOS39417.1"/>
    </source>
</evidence>
<keyword evidence="1" id="KW-0812">Transmembrane</keyword>
<dbReference type="Proteomes" id="UP000593591">
    <property type="component" value="Chromosome"/>
</dbReference>
<feature type="transmembrane region" description="Helical" evidence="1">
    <location>
        <begin position="21"/>
        <end position="42"/>
    </location>
</feature>
<protein>
    <recommendedName>
        <fullName evidence="4">MBG domain-containing protein</fullName>
    </recommendedName>
</protein>
<dbReference type="EMBL" id="CP031517">
    <property type="protein sequence ID" value="QOS39417.1"/>
    <property type="molecule type" value="Genomic_DNA"/>
</dbReference>
<name>A0A7M1XJ40_9SPIR</name>
<accession>A0A7M1XJ40</accession>
<sequence>MRYEEYENKIRKRAKAKRILRFFRLPLIGLSVLIVALIVTLLQVKGIVTEETQFMKTYTYGESFSATASTFLDGDVIYEYCLEGSNDWTTDPPKHPGNYQARAVSSNGFGVPTYGAVQTFSIEPLKAEVEIATDKFTYGNQPVISYHLEGRDEDGLFMNDTIVDYSLNYDDFSKSKTSVQVDKSSIKVVNQEGEDISDCYDFICKPRDVTILPIPLTIQLESAQKIYDGKELTADGEGTIIEGKLLDGDRILSMPKGGGSFITPGEYPNINTSAEVNIVNQSGIDVTNHYNIKIISGVVEIKSRPLTVYTEDVTYEYNGLPFETPEPKFKGELAPGHTIEFTNIDQSEYKYVTKQSIDFDYQIFDENNQDVTGFYDVKKHVGTFEIKPREIQIQAKSQEIYVSDHQEAIDIEDYTIYQGKELGEGDKLSIICKITSPTTRSYSIGITNEENEDVTNNYFITPYGNNPLDDSLIQFKKHEIRVEYQDHEKVYDGNPIENKISDAKIYIDGQLTDGDLPSGDKVVLDESAFKTPTDAGTYTYNPTVKVITSGTEIDRSSYYDIKKTTEAKLEINPRPVQIVISATDAVENKKVYDGDPFDFSFECTGLSDQLDASGLLPGHSLKTYRDPYGYDSDAGEKDVQIGGNTIYIGNEEIECLIEDDSETDVTKNYDISFSYQPFIIERRTLNLNFKNVEKWYDGTPYNFENLPYDISSTGDGLLPGDEVVISSTETCVNPGSYDLASRVKYSIMRDDGTKKIDVTSNYQITANFDSAQLTIKKAKLVYIVSTPSDRTYMDHAFDFSSDYSDDGYKVHLTYQLIKELSSYPTSEEGYDLASGTITSTFAKEATNQPEELQLSAKNFAFVANGNVSDCDDISQSEMDVVISESSNLDFQVKKREYSIDVSDFTYYYSSLDNVGFQNVKPTRYEERNDDANALGLITSHNLIEGHKVLMTWKNGVKTDIGTYSFKDDFKYSVYDSTNRDVTANYQLNLEASNFGTLTIDKMELSYSKSYPEDVKTVRYPGKNRYQEGNTPFYHISDVNKGPDISSLSAKSTAIIDDGNDEVVDIGAHVISLDTSVVTWKITSSRSIQYQYERTNQVSDNDFIISNLDELNDTHTVIKGLIHYSFDMNMHSHFADGRYFDLSDSITNDEKYYVKPIITSSDLPSSYSIRFKLKDGVSVPTVSGTYDVFDYFEPVLYDDKNMLCEKYDLVLENANSIFTIDDISLSIEILDNEFYYDFDTLYQPQENVDYRLSYTNLPVNSYSYSFKPLSISRQATLNYEIDTAIYTDTTNNYQFDVDISDLVQLVGNVTKQVKDKKEVTFGYHDVELLYIPGFNVYDSSYYLLDEYFYFDMGDYIQSNDKVVVTCDKVFGASLTTETITFADLDVKVMRGERDVTRCYDINVLPFTVSVVKPNATLDFYLNSSDVSKVYNGPYSSDYLQQNDFAYSFNCPFNVSDVTFVFDEPSSEFLEAYVGSYQRHIVGFTCKLDIYPSVTIDGIEVKRGKTSTSIIYDSNDESYLTNSFSENEYGLTINIEKRVAHLQFATDSQFVDIDNLSGNIPLPSVTNLASGDNMFFDIHKDRITQPGDYLYWDIVEVKWIFNKKNVDVLFCYDIDIVTPNFTLIVYEEPKW</sequence>
<evidence type="ECO:0000313" key="3">
    <source>
        <dbReference type="Proteomes" id="UP000593591"/>
    </source>
</evidence>
<gene>
    <name evidence="2" type="ORF">DYE49_02670</name>
</gene>
<evidence type="ECO:0008006" key="4">
    <source>
        <dbReference type="Google" id="ProtNLM"/>
    </source>
</evidence>
<keyword evidence="1" id="KW-0472">Membrane</keyword>